<feature type="transmembrane region" description="Helical" evidence="1">
    <location>
        <begin position="98"/>
        <end position="118"/>
    </location>
</feature>
<evidence type="ECO:0000256" key="1">
    <source>
        <dbReference type="SAM" id="Phobius"/>
    </source>
</evidence>
<dbReference type="OrthoDB" id="6711110at2"/>
<keyword evidence="1" id="KW-0812">Transmembrane</keyword>
<keyword evidence="1" id="KW-1133">Transmembrane helix</keyword>
<evidence type="ECO:0000313" key="2">
    <source>
        <dbReference type="EMBL" id="BAH51920.1"/>
    </source>
</evidence>
<gene>
    <name evidence="2" type="ordered locus">ROP_36730</name>
</gene>
<accession>C1B8B7</accession>
<name>C1B8B7_RHOOB</name>
<reference evidence="2 3" key="1">
    <citation type="submission" date="2009-03" db="EMBL/GenBank/DDBJ databases">
        <title>Comparison of the complete genome sequences of Rhodococcus erythropolis PR4 and Rhodococcus opacus B4.</title>
        <authorList>
            <person name="Takarada H."/>
            <person name="Sekine M."/>
            <person name="Hosoyama A."/>
            <person name="Yamada R."/>
            <person name="Fujisawa T."/>
            <person name="Omata S."/>
            <person name="Shimizu A."/>
            <person name="Tsukatani N."/>
            <person name="Tanikawa S."/>
            <person name="Fujita N."/>
            <person name="Harayama S."/>
        </authorList>
    </citation>
    <scope>NUCLEOTIDE SEQUENCE [LARGE SCALE GENOMIC DNA]</scope>
    <source>
        <strain evidence="2 3">B4</strain>
    </source>
</reference>
<sequence>MSIRELLFAVADIWMIAVGFTYGIKFIRNYKNYLLGIEWIIVATSGSNFLIYGLIKAGHDSPMYFFASFLDAFSRSVGITLILVLGLMKVTHRYKPSVAVDIGAFALAAVVGFLLTGYQNEIGAPAKIFFVVVNVLTTTFLIYFVKRLWDIRERGHAIWAAVATACGFVIASIYDFVHIPGDDSEHTIFYILALSTWGLQMFTYYRAYRAFDAHNKADSPALPSDRSEVRNQA</sequence>
<evidence type="ECO:0000313" key="3">
    <source>
        <dbReference type="Proteomes" id="UP000002212"/>
    </source>
</evidence>
<feature type="transmembrane region" description="Helical" evidence="1">
    <location>
        <begin position="6"/>
        <end position="24"/>
    </location>
</feature>
<dbReference type="AlphaFoldDB" id="C1B8B7"/>
<dbReference type="KEGG" id="rop:ROP_36730"/>
<dbReference type="HOGENOM" id="CLU_1255054_0_0_11"/>
<dbReference type="Proteomes" id="UP000002212">
    <property type="component" value="Chromosome"/>
</dbReference>
<keyword evidence="1" id="KW-0472">Membrane</keyword>
<feature type="transmembrane region" description="Helical" evidence="1">
    <location>
        <begin position="61"/>
        <end position="86"/>
    </location>
</feature>
<dbReference type="PATRIC" id="fig|632772.20.peg.3856"/>
<dbReference type="STRING" id="632772.ROP_36730"/>
<feature type="transmembrane region" description="Helical" evidence="1">
    <location>
        <begin position="157"/>
        <end position="176"/>
    </location>
</feature>
<feature type="transmembrane region" description="Helical" evidence="1">
    <location>
        <begin position="188"/>
        <end position="207"/>
    </location>
</feature>
<feature type="transmembrane region" description="Helical" evidence="1">
    <location>
        <begin position="124"/>
        <end position="145"/>
    </location>
</feature>
<feature type="transmembrane region" description="Helical" evidence="1">
    <location>
        <begin position="36"/>
        <end position="55"/>
    </location>
</feature>
<protein>
    <submittedName>
        <fullName evidence="2">Hypothetical membrane protein</fullName>
    </submittedName>
</protein>
<organism evidence="2 3">
    <name type="scientific">Rhodococcus opacus (strain B4)</name>
    <dbReference type="NCBI Taxonomy" id="632772"/>
    <lineage>
        <taxon>Bacteria</taxon>
        <taxon>Bacillati</taxon>
        <taxon>Actinomycetota</taxon>
        <taxon>Actinomycetes</taxon>
        <taxon>Mycobacteriales</taxon>
        <taxon>Nocardiaceae</taxon>
        <taxon>Rhodococcus</taxon>
    </lineage>
</organism>
<dbReference type="RefSeq" id="WP_012690859.1">
    <property type="nucleotide sequence ID" value="NC_012522.1"/>
</dbReference>
<dbReference type="EMBL" id="AP011115">
    <property type="protein sequence ID" value="BAH51920.1"/>
    <property type="molecule type" value="Genomic_DNA"/>
</dbReference>
<proteinExistence type="predicted"/>